<name>A0A3L8DCL2_OOCBI</name>
<proteinExistence type="predicted"/>
<evidence type="ECO:0000313" key="1">
    <source>
        <dbReference type="EMBL" id="RLU18071.1"/>
    </source>
</evidence>
<gene>
    <name evidence="1" type="ORF">DMN91_010314</name>
</gene>
<reference evidence="1 2" key="1">
    <citation type="journal article" date="2018" name="Genome Res.">
        <title>The genomic architecture and molecular evolution of ant odorant receptors.</title>
        <authorList>
            <person name="McKenzie S.K."/>
            <person name="Kronauer D.J.C."/>
        </authorList>
    </citation>
    <scope>NUCLEOTIDE SEQUENCE [LARGE SCALE GENOMIC DNA]</scope>
    <source>
        <strain evidence="1">Clonal line C1</strain>
    </source>
</reference>
<dbReference type="AlphaFoldDB" id="A0A3L8DCL2"/>
<sequence length="66" mass="7401">MKGKQKWIVVVGRGKNWTPSSSQKVCEVSSNVQVHFTPSEIEFVAECKQVKFGSVPSRILHIINCI</sequence>
<evidence type="ECO:0000313" key="2">
    <source>
        <dbReference type="Proteomes" id="UP000279307"/>
    </source>
</evidence>
<accession>A0A3L8DCL2</accession>
<comment type="caution">
    <text evidence="1">The sequence shown here is derived from an EMBL/GenBank/DDBJ whole genome shotgun (WGS) entry which is preliminary data.</text>
</comment>
<organism evidence="1 2">
    <name type="scientific">Ooceraea biroi</name>
    <name type="common">Clonal raider ant</name>
    <name type="synonym">Cerapachys biroi</name>
    <dbReference type="NCBI Taxonomy" id="2015173"/>
    <lineage>
        <taxon>Eukaryota</taxon>
        <taxon>Metazoa</taxon>
        <taxon>Ecdysozoa</taxon>
        <taxon>Arthropoda</taxon>
        <taxon>Hexapoda</taxon>
        <taxon>Insecta</taxon>
        <taxon>Pterygota</taxon>
        <taxon>Neoptera</taxon>
        <taxon>Endopterygota</taxon>
        <taxon>Hymenoptera</taxon>
        <taxon>Apocrita</taxon>
        <taxon>Aculeata</taxon>
        <taxon>Formicoidea</taxon>
        <taxon>Formicidae</taxon>
        <taxon>Dorylinae</taxon>
        <taxon>Ooceraea</taxon>
    </lineage>
</organism>
<dbReference type="EMBL" id="QOIP01000010">
    <property type="protein sequence ID" value="RLU18071.1"/>
    <property type="molecule type" value="Genomic_DNA"/>
</dbReference>
<dbReference type="Proteomes" id="UP000279307">
    <property type="component" value="Chromosome 10"/>
</dbReference>
<protein>
    <submittedName>
        <fullName evidence="1">Uncharacterized protein</fullName>
    </submittedName>
</protein>